<keyword evidence="2" id="KW-1185">Reference proteome</keyword>
<dbReference type="GO" id="GO:0016787">
    <property type="term" value="F:hydrolase activity"/>
    <property type="evidence" value="ECO:0007669"/>
    <property type="project" value="UniProtKB-KW"/>
</dbReference>
<dbReference type="SUPFAM" id="SSF53474">
    <property type="entry name" value="alpha/beta-Hydrolases"/>
    <property type="match status" value="1"/>
</dbReference>
<sequence>MDSRQIVVGDHAWTVRIGGPEKSRHTVLLLPDAHGGSLDAVCERLHNSDLRTVVVDPAPGLDEAAVYAILDEVKVPYTNLAGVGTGAVLAWQLCARGFGRFMTLVAAGAGHPAAPDADGTVADPACPAVEIPATVIATKALPLEAAQGSARFVRGEFRVTGLDVADIVAEADHEFATEIVLRSGLW</sequence>
<proteinExistence type="predicted"/>
<dbReference type="RefSeq" id="WP_122186625.1">
    <property type="nucleotide sequence ID" value="NZ_RFFH01000001.1"/>
</dbReference>
<dbReference type="AlphaFoldDB" id="A0A3M2LDN3"/>
<dbReference type="OrthoDB" id="4743826at2"/>
<dbReference type="EMBL" id="RFFH01000001">
    <property type="protein sequence ID" value="RMI35649.1"/>
    <property type="molecule type" value="Genomic_DNA"/>
</dbReference>
<comment type="caution">
    <text evidence="1">The sequence shown here is derived from an EMBL/GenBank/DDBJ whole genome shotgun (WGS) entry which is preliminary data.</text>
</comment>
<dbReference type="Proteomes" id="UP000279275">
    <property type="component" value="Unassembled WGS sequence"/>
</dbReference>
<protein>
    <submittedName>
        <fullName evidence="1">Alpha/beta hydrolase</fullName>
    </submittedName>
</protein>
<evidence type="ECO:0000313" key="1">
    <source>
        <dbReference type="EMBL" id="RMI35649.1"/>
    </source>
</evidence>
<organism evidence="1 2">
    <name type="scientific">Nocardia stercoris</name>
    <dbReference type="NCBI Taxonomy" id="2483361"/>
    <lineage>
        <taxon>Bacteria</taxon>
        <taxon>Bacillati</taxon>
        <taxon>Actinomycetota</taxon>
        <taxon>Actinomycetes</taxon>
        <taxon>Mycobacteriales</taxon>
        <taxon>Nocardiaceae</taxon>
        <taxon>Nocardia</taxon>
    </lineage>
</organism>
<accession>A0A3M2LDN3</accession>
<reference evidence="1 2" key="1">
    <citation type="submission" date="2018-10" db="EMBL/GenBank/DDBJ databases">
        <title>Isolation from cow dung.</title>
        <authorList>
            <person name="Ling L."/>
        </authorList>
    </citation>
    <scope>NUCLEOTIDE SEQUENCE [LARGE SCALE GENOMIC DNA]</scope>
    <source>
        <strain evidence="1 2">NEAU-LL90</strain>
    </source>
</reference>
<dbReference type="InterPro" id="IPR029058">
    <property type="entry name" value="AB_hydrolase_fold"/>
</dbReference>
<gene>
    <name evidence="1" type="ORF">EBN03_05325</name>
</gene>
<name>A0A3M2LDN3_9NOCA</name>
<evidence type="ECO:0000313" key="2">
    <source>
        <dbReference type="Proteomes" id="UP000279275"/>
    </source>
</evidence>
<keyword evidence="1" id="KW-0378">Hydrolase</keyword>